<dbReference type="EMBL" id="CP071793">
    <property type="protein sequence ID" value="QTD49379.1"/>
    <property type="molecule type" value="Genomic_DNA"/>
</dbReference>
<evidence type="ECO:0000313" key="3">
    <source>
        <dbReference type="Proteomes" id="UP000663929"/>
    </source>
</evidence>
<dbReference type="Proteomes" id="UP000663929">
    <property type="component" value="Chromosome"/>
</dbReference>
<organism evidence="2 3">
    <name type="scientific">Sulfidibacter corallicola</name>
    <dbReference type="NCBI Taxonomy" id="2818388"/>
    <lineage>
        <taxon>Bacteria</taxon>
        <taxon>Pseudomonadati</taxon>
        <taxon>Acidobacteriota</taxon>
        <taxon>Holophagae</taxon>
        <taxon>Acanthopleuribacterales</taxon>
        <taxon>Acanthopleuribacteraceae</taxon>
        <taxon>Sulfidibacter</taxon>
    </lineage>
</organism>
<reference evidence="2" key="1">
    <citation type="submission" date="2021-03" db="EMBL/GenBank/DDBJ databases">
        <title>Acanthopleuribacteraceae sp. M133.</title>
        <authorList>
            <person name="Wang G."/>
        </authorList>
    </citation>
    <scope>NUCLEOTIDE SEQUENCE</scope>
    <source>
        <strain evidence="2">M133</strain>
    </source>
</reference>
<gene>
    <name evidence="2" type="ORF">J3U87_27660</name>
</gene>
<evidence type="ECO:0000256" key="1">
    <source>
        <dbReference type="SAM" id="MobiDB-lite"/>
    </source>
</evidence>
<sequence>MLHGFGAHLEDIRRHFGRPPRTGPDSREHWSRPMPGWLEAAPDRSRLAAFFSEQPEILERGDVVWGMLVQAHEALFDADGEFEAVPGEFVYSRDPHYTEHLAELRDIAKDVYRLKDYRPRNEPLMRFAEKVFDAHDEVFDLPVPKILTNGRDVRFSHLIVHREHLPEGYMAKTWLPLIAPPEGLHHAAVVNRHFWPQALVETWLGGTWQADVFAPAPIKRELPAHLPAQPSLG</sequence>
<protein>
    <submittedName>
        <fullName evidence="2">Uncharacterized protein</fullName>
    </submittedName>
</protein>
<feature type="region of interest" description="Disordered" evidence="1">
    <location>
        <begin position="13"/>
        <end position="34"/>
    </location>
</feature>
<proteinExistence type="predicted"/>
<dbReference type="KEGG" id="scor:J3U87_27660"/>
<dbReference type="AlphaFoldDB" id="A0A8A4TH31"/>
<evidence type="ECO:0000313" key="2">
    <source>
        <dbReference type="EMBL" id="QTD49379.1"/>
    </source>
</evidence>
<keyword evidence="3" id="KW-1185">Reference proteome</keyword>
<dbReference type="RefSeq" id="WP_237379014.1">
    <property type="nucleotide sequence ID" value="NZ_CP071793.1"/>
</dbReference>
<name>A0A8A4TH31_SULCO</name>
<accession>A0A8A4TH31</accession>